<sequence length="300" mass="33285">MNKVLKDKTGVALPVVIMVTTILMVLVGVFIEYASQEKQSSADEVNMTRALYLADAGTEMCMHELKVKDFKLGDDWSTGAQLNNDPRQEVQIKLTGQSDGEEWNLESTGIYKDQKGRPLSTKTIVATVKKSLTPDQYQSTGIPVSSQTMDLTNNSAGVYYRKGDLNLSGIYEGQWLIAVDGNVTVSADLRPHQPHKDNGKNNDSDEDILVIICSGQVEVKSGAGQVEVWAVIYANSFTGNKNTKTYGKIIADPISLLENAKYIEPSKNKDVQDFVNDATVTYQLMYKPVLVKWREKYPVF</sequence>
<keyword evidence="1" id="KW-1133">Transmembrane helix</keyword>
<dbReference type="OrthoDB" id="1784713at2"/>
<reference evidence="2 3" key="1">
    <citation type="submission" date="2013-09" db="EMBL/GenBank/DDBJ databases">
        <title>Biodegradation of hydrocarbons in the deep terrestrial subsurface : characterization of a microbial consortium composed of two Desulfotomaculum species originating from a deep geological formation.</title>
        <authorList>
            <person name="Aullo T."/>
            <person name="Berlendis S."/>
            <person name="Lascourreges J.-F."/>
            <person name="Dessort D."/>
            <person name="Saint-Laurent S."/>
            <person name="Schraauwers B."/>
            <person name="Mas J."/>
            <person name="Magot M."/>
            <person name="Ranchou-Peyruse A."/>
        </authorList>
    </citation>
    <scope>NUCLEOTIDE SEQUENCE [LARGE SCALE GENOMIC DNA]</scope>
    <source>
        <strain evidence="2 3">Bs107</strain>
    </source>
</reference>
<evidence type="ECO:0008006" key="4">
    <source>
        <dbReference type="Google" id="ProtNLM"/>
    </source>
</evidence>
<dbReference type="Proteomes" id="UP000222564">
    <property type="component" value="Unassembled WGS sequence"/>
</dbReference>
<dbReference type="EMBL" id="AWQQ01000146">
    <property type="protein sequence ID" value="PHJ36855.1"/>
    <property type="molecule type" value="Genomic_DNA"/>
</dbReference>
<evidence type="ECO:0000313" key="2">
    <source>
        <dbReference type="EMBL" id="PHJ36855.1"/>
    </source>
</evidence>
<evidence type="ECO:0000256" key="1">
    <source>
        <dbReference type="SAM" id="Phobius"/>
    </source>
</evidence>
<proteinExistence type="predicted"/>
<name>A0A2C6MBI0_9FIRM</name>
<protein>
    <recommendedName>
        <fullName evidence="4">Type 4 fimbrial biogenesis protein PilX N-terminal domain-containing protein</fullName>
    </recommendedName>
</protein>
<gene>
    <name evidence="2" type="ORF">P378_19770</name>
</gene>
<dbReference type="AlphaFoldDB" id="A0A2C6MBI0"/>
<keyword evidence="1" id="KW-0472">Membrane</keyword>
<evidence type="ECO:0000313" key="3">
    <source>
        <dbReference type="Proteomes" id="UP000222564"/>
    </source>
</evidence>
<dbReference type="RefSeq" id="WP_099084121.1">
    <property type="nucleotide sequence ID" value="NZ_AWQQ01000146.1"/>
</dbReference>
<comment type="caution">
    <text evidence="2">The sequence shown here is derived from an EMBL/GenBank/DDBJ whole genome shotgun (WGS) entry which is preliminary data.</text>
</comment>
<organism evidence="2 3">
    <name type="scientific">Desulforamulus profundi</name>
    <dbReference type="NCBI Taxonomy" id="1383067"/>
    <lineage>
        <taxon>Bacteria</taxon>
        <taxon>Bacillati</taxon>
        <taxon>Bacillota</taxon>
        <taxon>Clostridia</taxon>
        <taxon>Eubacteriales</taxon>
        <taxon>Peptococcaceae</taxon>
        <taxon>Desulforamulus</taxon>
    </lineage>
</organism>
<accession>A0A2C6MBI0</accession>
<keyword evidence="1" id="KW-0812">Transmembrane</keyword>
<feature type="transmembrane region" description="Helical" evidence="1">
    <location>
        <begin position="12"/>
        <end position="31"/>
    </location>
</feature>
<keyword evidence="3" id="KW-1185">Reference proteome</keyword>